<name>A0A0D2F357_9EURO</name>
<dbReference type="RefSeq" id="XP_013321964.1">
    <property type="nucleotide sequence ID" value="XM_013466510.1"/>
</dbReference>
<dbReference type="AlphaFoldDB" id="A0A0D2F357"/>
<dbReference type="GeneID" id="25323417"/>
<dbReference type="Gene3D" id="3.40.50.10090">
    <property type="match status" value="2"/>
</dbReference>
<dbReference type="HOGENOM" id="CLU_051874_0_0_1"/>
<dbReference type="Proteomes" id="UP000054342">
    <property type="component" value="Unassembled WGS sequence"/>
</dbReference>
<dbReference type="EMBL" id="KN847317">
    <property type="protein sequence ID" value="KIW61380.1"/>
    <property type="molecule type" value="Genomic_DNA"/>
</dbReference>
<dbReference type="CDD" id="cd06578">
    <property type="entry name" value="HemD"/>
    <property type="match status" value="1"/>
</dbReference>
<dbReference type="GO" id="GO:0006782">
    <property type="term" value="P:protoporphyrinogen IX biosynthetic process"/>
    <property type="evidence" value="ECO:0007669"/>
    <property type="project" value="UniProtKB-UniPathway"/>
</dbReference>
<dbReference type="GO" id="GO:0006780">
    <property type="term" value="P:uroporphyrinogen III biosynthetic process"/>
    <property type="evidence" value="ECO:0007669"/>
    <property type="project" value="InterPro"/>
</dbReference>
<gene>
    <name evidence="3" type="ORF">PV05_01509</name>
</gene>
<dbReference type="InterPro" id="IPR003754">
    <property type="entry name" value="4pyrrol_synth_uPrphyn_synth"/>
</dbReference>
<dbReference type="STRING" id="348802.A0A0D2F357"/>
<dbReference type="Pfam" id="PF02602">
    <property type="entry name" value="HEM4"/>
    <property type="match status" value="2"/>
</dbReference>
<dbReference type="OrthoDB" id="5595751at2759"/>
<evidence type="ECO:0000313" key="3">
    <source>
        <dbReference type="EMBL" id="KIW61380.1"/>
    </source>
</evidence>
<feature type="domain" description="Tetrapyrrole biosynthesis uroporphyrinogen III synthase" evidence="2">
    <location>
        <begin position="39"/>
        <end position="188"/>
    </location>
</feature>
<dbReference type="PANTHER" id="PTHR12390">
    <property type="entry name" value="UROPORPHYRINOGEN III SYNTHASE"/>
    <property type="match status" value="1"/>
</dbReference>
<feature type="region of interest" description="Disordered" evidence="1">
    <location>
        <begin position="98"/>
        <end position="123"/>
    </location>
</feature>
<accession>A0A0D2F357</accession>
<dbReference type="PANTHER" id="PTHR12390:SF0">
    <property type="entry name" value="UROPORPHYRINOGEN-III SYNTHASE"/>
    <property type="match status" value="1"/>
</dbReference>
<protein>
    <recommendedName>
        <fullName evidence="2">Tetrapyrrole biosynthesis uroporphyrinogen III synthase domain-containing protein</fullName>
    </recommendedName>
</protein>
<dbReference type="UniPathway" id="UPA00251">
    <property type="reaction ID" value="UER00320"/>
</dbReference>
<evidence type="ECO:0000259" key="2">
    <source>
        <dbReference type="Pfam" id="PF02602"/>
    </source>
</evidence>
<dbReference type="InterPro" id="IPR039793">
    <property type="entry name" value="UROS/Hem4"/>
</dbReference>
<feature type="domain" description="Tetrapyrrole biosynthesis uroporphyrinogen III synthase" evidence="2">
    <location>
        <begin position="227"/>
        <end position="375"/>
    </location>
</feature>
<dbReference type="GO" id="GO:0005829">
    <property type="term" value="C:cytosol"/>
    <property type="evidence" value="ECO:0007669"/>
    <property type="project" value="TreeGrafter"/>
</dbReference>
<dbReference type="SUPFAM" id="SSF69618">
    <property type="entry name" value="HemD-like"/>
    <property type="match status" value="1"/>
</dbReference>
<reference evidence="3 4" key="1">
    <citation type="submission" date="2015-01" db="EMBL/GenBank/DDBJ databases">
        <title>The Genome Sequence of Exophiala xenobiotica CBS118157.</title>
        <authorList>
            <consortium name="The Broad Institute Genomics Platform"/>
            <person name="Cuomo C."/>
            <person name="de Hoog S."/>
            <person name="Gorbushina A."/>
            <person name="Stielow B."/>
            <person name="Teixiera M."/>
            <person name="Abouelleil A."/>
            <person name="Chapman S.B."/>
            <person name="Priest M."/>
            <person name="Young S.K."/>
            <person name="Wortman J."/>
            <person name="Nusbaum C."/>
            <person name="Birren B."/>
        </authorList>
    </citation>
    <scope>NUCLEOTIDE SEQUENCE [LARGE SCALE GENOMIC DNA]</scope>
    <source>
        <strain evidence="3 4">CBS 118157</strain>
    </source>
</reference>
<evidence type="ECO:0000313" key="4">
    <source>
        <dbReference type="Proteomes" id="UP000054342"/>
    </source>
</evidence>
<dbReference type="InterPro" id="IPR036108">
    <property type="entry name" value="4pyrrol_syn_uPrphyn_synt_sf"/>
</dbReference>
<sequence length="389" mass="43391">MSKPSVIPVLLLKTRSLPHDGYEEYFSTPSFADGGRPIFQPQFVPVLEHWPNAKSLAVLEDLLKSGHLADKYGGMIFTSQRAVEAWADVAKKVEQEAGRNEAYGTGTAGVTTSDGSEDATEDTPSQLVEDDFSFPFYTVGPATSRALKTLIDTSSSSTNKVSPLARLRPVVLGEHTGNGGSLAEYILSHYNQLHARRQYTFYEAPRLPFTPILGPSQGERLDKDDNRIQKKALLFLVGEQRRDIIPKTLMDAEGKLDPQKRIQVDEVEVYRTVTMDSFQDEFQRKIDSIARQGSRFVVVVVFSPQGCESMLRSLGYIDYSNALTERARNRWTPEISEDRLKPIIVTIGPTTRDHLKNNYGFDADICATKPSPQGLGDGLDEFLRRKSLV</sequence>
<proteinExistence type="predicted"/>
<organism evidence="3 4">
    <name type="scientific">Exophiala xenobiotica</name>
    <dbReference type="NCBI Taxonomy" id="348802"/>
    <lineage>
        <taxon>Eukaryota</taxon>
        <taxon>Fungi</taxon>
        <taxon>Dikarya</taxon>
        <taxon>Ascomycota</taxon>
        <taxon>Pezizomycotina</taxon>
        <taxon>Eurotiomycetes</taxon>
        <taxon>Chaetothyriomycetidae</taxon>
        <taxon>Chaetothyriales</taxon>
        <taxon>Herpotrichiellaceae</taxon>
        <taxon>Exophiala</taxon>
    </lineage>
</organism>
<evidence type="ECO:0000256" key="1">
    <source>
        <dbReference type="SAM" id="MobiDB-lite"/>
    </source>
</evidence>
<dbReference type="GO" id="GO:0004852">
    <property type="term" value="F:uroporphyrinogen-III synthase activity"/>
    <property type="evidence" value="ECO:0007669"/>
    <property type="project" value="InterPro"/>
</dbReference>
<keyword evidence="4" id="KW-1185">Reference proteome</keyword>